<keyword evidence="3" id="KW-0805">Transcription regulation</keyword>
<dbReference type="InterPro" id="IPR009072">
    <property type="entry name" value="Histone-fold"/>
</dbReference>
<gene>
    <name evidence="6" type="primary">TAF9</name>
    <name evidence="6" type="ORF">CHARACLAT_008251</name>
</gene>
<dbReference type="Gene3D" id="1.10.20.10">
    <property type="entry name" value="Histone, subunit A"/>
    <property type="match status" value="1"/>
</dbReference>
<keyword evidence="7" id="KW-1185">Reference proteome</keyword>
<accession>A0ABU7CLF0</accession>
<keyword evidence="4" id="KW-0804">Transcription</keyword>
<dbReference type="SUPFAM" id="SSF47113">
    <property type="entry name" value="Histone-fold"/>
    <property type="match status" value="1"/>
</dbReference>
<name>A0ABU7CLF0_9TELE</name>
<dbReference type="PANTHER" id="PTHR48068:SF4">
    <property type="entry name" value="TATA-BOX BINDING PROTEIN ASSOCIATED FACTOR 9"/>
    <property type="match status" value="1"/>
</dbReference>
<organism evidence="6 7">
    <name type="scientific">Characodon lateralis</name>
    <dbReference type="NCBI Taxonomy" id="208331"/>
    <lineage>
        <taxon>Eukaryota</taxon>
        <taxon>Metazoa</taxon>
        <taxon>Chordata</taxon>
        <taxon>Craniata</taxon>
        <taxon>Vertebrata</taxon>
        <taxon>Euteleostomi</taxon>
        <taxon>Actinopterygii</taxon>
        <taxon>Neopterygii</taxon>
        <taxon>Teleostei</taxon>
        <taxon>Neoteleostei</taxon>
        <taxon>Acanthomorphata</taxon>
        <taxon>Ovalentaria</taxon>
        <taxon>Atherinomorphae</taxon>
        <taxon>Cyprinodontiformes</taxon>
        <taxon>Goodeidae</taxon>
        <taxon>Characodon</taxon>
    </lineage>
</organism>
<evidence type="ECO:0000313" key="7">
    <source>
        <dbReference type="Proteomes" id="UP001352852"/>
    </source>
</evidence>
<keyword evidence="5" id="KW-0539">Nucleus</keyword>
<sequence length="278" mass="31569">MSAPKTIPKDAQVMIQILKDMGVTEYEPRVINQMLEFTYRYVTTIIEDAKIYATHAKKSNVDADDIKLAIQCRMDQSFTSPPPRDFLLEVARQKNQTPLPLIKPYTGPRLPPDRYCLTAPNYRLKFIQKKVSSSASRISVPRLSVGAVSSRPTTPTLGTPSVQSVTTKVGTPVSLTGQRFTVQIPPPSQTTTTKTSKPADLYNRTNPDWALSWRLTHTATPSETDCKPSLYKTNLKRYKREKDRRHMDEYNTTRTRVDLHNVHEPGSFYCLTYHATAY</sequence>
<evidence type="ECO:0000256" key="2">
    <source>
        <dbReference type="ARBA" id="ARBA00007646"/>
    </source>
</evidence>
<reference evidence="6 7" key="1">
    <citation type="submission" date="2021-06" db="EMBL/GenBank/DDBJ databases">
        <authorList>
            <person name="Palmer J.M."/>
        </authorList>
    </citation>
    <scope>NUCLEOTIDE SEQUENCE [LARGE SCALE GENOMIC DNA]</scope>
    <source>
        <strain evidence="6 7">CL_MEX2019</strain>
        <tissue evidence="6">Muscle</tissue>
    </source>
</reference>
<dbReference type="CDD" id="cd07979">
    <property type="entry name" value="HFD_TAF9"/>
    <property type="match status" value="1"/>
</dbReference>
<dbReference type="Proteomes" id="UP001352852">
    <property type="component" value="Unassembled WGS sequence"/>
</dbReference>
<evidence type="ECO:0000256" key="5">
    <source>
        <dbReference type="ARBA" id="ARBA00023242"/>
    </source>
</evidence>
<dbReference type="InterPro" id="IPR003162">
    <property type="entry name" value="TFIID-31"/>
</dbReference>
<evidence type="ECO:0000256" key="4">
    <source>
        <dbReference type="ARBA" id="ARBA00023163"/>
    </source>
</evidence>
<comment type="caution">
    <text evidence="6">The sequence shown here is derived from an EMBL/GenBank/DDBJ whole genome shotgun (WGS) entry which is preliminary data.</text>
</comment>
<evidence type="ECO:0000256" key="3">
    <source>
        <dbReference type="ARBA" id="ARBA00023015"/>
    </source>
</evidence>
<proteinExistence type="inferred from homology"/>
<evidence type="ECO:0000256" key="1">
    <source>
        <dbReference type="ARBA" id="ARBA00004123"/>
    </source>
</evidence>
<protein>
    <submittedName>
        <fullName evidence="6">Transcription initiation factor TFIID subunit 9</fullName>
    </submittedName>
</protein>
<evidence type="ECO:0000313" key="6">
    <source>
        <dbReference type="EMBL" id="MED6263792.1"/>
    </source>
</evidence>
<dbReference type="PANTHER" id="PTHR48068">
    <property type="entry name" value="TAF9 RNA POLYMERASE II, TATA BOX-BINDING PROTEIN (TBP)-ASSOCIATED FACTOR"/>
    <property type="match status" value="1"/>
</dbReference>
<comment type="subcellular location">
    <subcellularLocation>
        <location evidence="1">Nucleus</location>
    </subcellularLocation>
</comment>
<dbReference type="InterPro" id="IPR051431">
    <property type="entry name" value="TFIID_subunit_9"/>
</dbReference>
<comment type="similarity">
    <text evidence="2">Belongs to the TAF9 family.</text>
</comment>
<dbReference type="EMBL" id="JAHUTJ010000475">
    <property type="protein sequence ID" value="MED6263792.1"/>
    <property type="molecule type" value="Genomic_DNA"/>
</dbReference>
<dbReference type="Pfam" id="PF02291">
    <property type="entry name" value="TFIID-31kDa"/>
    <property type="match status" value="1"/>
</dbReference>